<evidence type="ECO:0000313" key="4">
    <source>
        <dbReference type="Proteomes" id="UP001631993"/>
    </source>
</evidence>
<evidence type="ECO:0000313" key="3">
    <source>
        <dbReference type="EMBL" id="MFM9653021.1"/>
    </source>
</evidence>
<accession>A0ABW9IYF5</accession>
<reference evidence="3 4" key="1">
    <citation type="submission" date="2024-12" db="EMBL/GenBank/DDBJ databases">
        <title>Forecasting of Potato common scab and diversities of Pathogenic streptomyces spp. in china.</title>
        <authorList>
            <person name="Handique U."/>
            <person name="Wu J."/>
        </authorList>
    </citation>
    <scope>NUCLEOTIDE SEQUENCE [LARGE SCALE GENOMIC DNA]</scope>
    <source>
        <strain evidence="3 4">ZRIMU1585</strain>
    </source>
</reference>
<evidence type="ECO:0000256" key="1">
    <source>
        <dbReference type="SAM" id="MobiDB-lite"/>
    </source>
</evidence>
<sequence length="105" mass="10540">MDERVPTARVSPVGDAAERDAGETVTAAGSAAATTLSYSAFAYSGSSPCAMALSYLAWALARALVGLLLGLLAAVLSVSLGLLHQLVDVVLGTVVGKLRLNGLAP</sequence>
<gene>
    <name evidence="3" type="ORF">ACKI1S_43845</name>
</gene>
<evidence type="ECO:0000256" key="2">
    <source>
        <dbReference type="SAM" id="Phobius"/>
    </source>
</evidence>
<feature type="region of interest" description="Disordered" evidence="1">
    <location>
        <begin position="1"/>
        <end position="22"/>
    </location>
</feature>
<keyword evidence="2" id="KW-0812">Transmembrane</keyword>
<keyword evidence="2" id="KW-0472">Membrane</keyword>
<organism evidence="3 4">
    <name type="scientific">Streptomyces galilaeus</name>
    <dbReference type="NCBI Taxonomy" id="33899"/>
    <lineage>
        <taxon>Bacteria</taxon>
        <taxon>Bacillati</taxon>
        <taxon>Actinomycetota</taxon>
        <taxon>Actinomycetes</taxon>
        <taxon>Kitasatosporales</taxon>
        <taxon>Streptomycetaceae</taxon>
        <taxon>Streptomyces</taxon>
    </lineage>
</organism>
<name>A0ABW9IYF5_STRGJ</name>
<dbReference type="EMBL" id="JBJVNE010000037">
    <property type="protein sequence ID" value="MFM9653021.1"/>
    <property type="molecule type" value="Genomic_DNA"/>
</dbReference>
<keyword evidence="4" id="KW-1185">Reference proteome</keyword>
<feature type="transmembrane region" description="Helical" evidence="2">
    <location>
        <begin position="55"/>
        <end position="76"/>
    </location>
</feature>
<dbReference type="RefSeq" id="WP_369276829.1">
    <property type="nucleotide sequence ID" value="NZ_JBJVMW010000038.1"/>
</dbReference>
<proteinExistence type="predicted"/>
<comment type="caution">
    <text evidence="3">The sequence shown here is derived from an EMBL/GenBank/DDBJ whole genome shotgun (WGS) entry which is preliminary data.</text>
</comment>
<dbReference type="Proteomes" id="UP001631993">
    <property type="component" value="Unassembled WGS sequence"/>
</dbReference>
<keyword evidence="2" id="KW-1133">Transmembrane helix</keyword>
<protein>
    <recommendedName>
        <fullName evidence="5">Phosphatase PAP2 family protein</fullName>
    </recommendedName>
</protein>
<evidence type="ECO:0008006" key="5">
    <source>
        <dbReference type="Google" id="ProtNLM"/>
    </source>
</evidence>